<evidence type="ECO:0000256" key="1">
    <source>
        <dbReference type="SAM" id="MobiDB-lite"/>
    </source>
</evidence>
<comment type="caution">
    <text evidence="2">The sequence shown here is derived from an EMBL/GenBank/DDBJ whole genome shotgun (WGS) entry which is preliminary data.</text>
</comment>
<feature type="region of interest" description="Disordered" evidence="1">
    <location>
        <begin position="1"/>
        <end position="114"/>
    </location>
</feature>
<evidence type="ECO:0000313" key="2">
    <source>
        <dbReference type="EMBL" id="KAF2099310.1"/>
    </source>
</evidence>
<dbReference type="EMBL" id="ML978125">
    <property type="protein sequence ID" value="KAF2099310.1"/>
    <property type="molecule type" value="Genomic_DNA"/>
</dbReference>
<gene>
    <name evidence="2" type="ORF">NA57DRAFT_55282</name>
</gene>
<reference evidence="2" key="1">
    <citation type="journal article" date="2020" name="Stud. Mycol.">
        <title>101 Dothideomycetes genomes: a test case for predicting lifestyles and emergence of pathogens.</title>
        <authorList>
            <person name="Haridas S."/>
            <person name="Albert R."/>
            <person name="Binder M."/>
            <person name="Bloem J."/>
            <person name="Labutti K."/>
            <person name="Salamov A."/>
            <person name="Andreopoulos B."/>
            <person name="Baker S."/>
            <person name="Barry K."/>
            <person name="Bills G."/>
            <person name="Bluhm B."/>
            <person name="Cannon C."/>
            <person name="Castanera R."/>
            <person name="Culley D."/>
            <person name="Daum C."/>
            <person name="Ezra D."/>
            <person name="Gonzalez J."/>
            <person name="Henrissat B."/>
            <person name="Kuo A."/>
            <person name="Liang C."/>
            <person name="Lipzen A."/>
            <person name="Lutzoni F."/>
            <person name="Magnuson J."/>
            <person name="Mondo S."/>
            <person name="Nolan M."/>
            <person name="Ohm R."/>
            <person name="Pangilinan J."/>
            <person name="Park H.-J."/>
            <person name="Ramirez L."/>
            <person name="Alfaro M."/>
            <person name="Sun H."/>
            <person name="Tritt A."/>
            <person name="Yoshinaga Y."/>
            <person name="Zwiers L.-H."/>
            <person name="Turgeon B."/>
            <person name="Goodwin S."/>
            <person name="Spatafora J."/>
            <person name="Crous P."/>
            <person name="Grigoriev I."/>
        </authorList>
    </citation>
    <scope>NUCLEOTIDE SEQUENCE</scope>
    <source>
        <strain evidence="2">CBS 133067</strain>
    </source>
</reference>
<accession>A0A9P4M6V5</accession>
<organism evidence="2 3">
    <name type="scientific">Rhizodiscina lignyota</name>
    <dbReference type="NCBI Taxonomy" id="1504668"/>
    <lineage>
        <taxon>Eukaryota</taxon>
        <taxon>Fungi</taxon>
        <taxon>Dikarya</taxon>
        <taxon>Ascomycota</taxon>
        <taxon>Pezizomycotina</taxon>
        <taxon>Dothideomycetes</taxon>
        <taxon>Pleosporomycetidae</taxon>
        <taxon>Aulographales</taxon>
        <taxon>Rhizodiscinaceae</taxon>
        <taxon>Rhizodiscina</taxon>
    </lineage>
</organism>
<proteinExistence type="predicted"/>
<keyword evidence="3" id="KW-1185">Reference proteome</keyword>
<sequence length="114" mass="12650">MLMRGQNHSEPAPPAPKTAAPAPKTAAPAISEAEKQRKEKKKEKTKKKREKRKEKMKQKQKETLEELEKIKADNARLRAATSAPPDTETAESFAVGEAEPTKVLLGGYQVSRED</sequence>
<name>A0A9P4M6V5_9PEZI</name>
<evidence type="ECO:0000313" key="3">
    <source>
        <dbReference type="Proteomes" id="UP000799772"/>
    </source>
</evidence>
<feature type="compositionally biased region" description="Basic residues" evidence="1">
    <location>
        <begin position="38"/>
        <end position="56"/>
    </location>
</feature>
<protein>
    <submittedName>
        <fullName evidence="2">Uncharacterized protein</fullName>
    </submittedName>
</protein>
<feature type="compositionally biased region" description="Low complexity" evidence="1">
    <location>
        <begin position="17"/>
        <end position="29"/>
    </location>
</feature>
<dbReference type="AlphaFoldDB" id="A0A9P4M6V5"/>
<feature type="compositionally biased region" description="Basic and acidic residues" evidence="1">
    <location>
        <begin position="57"/>
        <end position="76"/>
    </location>
</feature>
<dbReference type="Proteomes" id="UP000799772">
    <property type="component" value="Unassembled WGS sequence"/>
</dbReference>